<feature type="binding site" evidence="18">
    <location>
        <position position="159"/>
    </location>
    <ligand>
        <name>K(+)</name>
        <dbReference type="ChEBI" id="CHEBI:29103"/>
    </ligand>
</feature>
<comment type="catalytic activity">
    <reaction evidence="2 18 19">
        <text>(6R)-NADPHX = (6S)-NADPHX</text>
        <dbReference type="Rhea" id="RHEA:32227"/>
        <dbReference type="ChEBI" id="CHEBI:64076"/>
        <dbReference type="ChEBI" id="CHEBI:64077"/>
        <dbReference type="EC" id="5.1.99.6"/>
    </reaction>
</comment>
<evidence type="ECO:0000256" key="16">
    <source>
        <dbReference type="ARBA" id="ARBA00049209"/>
    </source>
</evidence>
<comment type="function">
    <text evidence="18">Catalyzes the epimerization of the S- and R-forms of NAD(P)HX, a damaged form of NAD(P)H that is a result of enzymatic or heat-dependent hydration. This is a prerequisite for the S-specific NAD(P)H-hydrate dehydratase to allow the repair of both epimers of NAD(P)HX.</text>
</comment>
<evidence type="ECO:0000256" key="17">
    <source>
        <dbReference type="HAMAP-Rule" id="MF_01965"/>
    </source>
</evidence>
<dbReference type="Gene3D" id="3.40.1190.20">
    <property type="match status" value="1"/>
</dbReference>
<evidence type="ECO:0000256" key="15">
    <source>
        <dbReference type="ARBA" id="ARBA00048238"/>
    </source>
</evidence>
<evidence type="ECO:0000256" key="6">
    <source>
        <dbReference type="ARBA" id="ARBA00022741"/>
    </source>
</evidence>
<comment type="similarity">
    <text evidence="18">Belongs to the NnrE/AIBP family.</text>
</comment>
<dbReference type="InterPro" id="IPR029056">
    <property type="entry name" value="Ribokinase-like"/>
</dbReference>
<accession>A0A414JBH7</accession>
<feature type="domain" description="YjeF C-terminal" evidence="20">
    <location>
        <begin position="220"/>
        <end position="500"/>
    </location>
</feature>
<comment type="function">
    <text evidence="17">Catalyzes the dehydration of the S-form of NAD(P)HX at the expense of ADP, which is converted to AMP. Together with NAD(P)HX epimerase, which catalyzes the epimerization of the S- and R-forms, the enzyme allows the repair of both epimers of NAD(P)HX, a damaged form of NAD(P)H that is a result of enzymatic or heat-dependent hydration.</text>
</comment>
<dbReference type="NCBIfam" id="TIGR00196">
    <property type="entry name" value="yjeF_cterm"/>
    <property type="match status" value="1"/>
</dbReference>
<dbReference type="GO" id="GO:0052856">
    <property type="term" value="F:NAD(P)HX epimerase activity"/>
    <property type="evidence" value="ECO:0007669"/>
    <property type="project" value="UniProtKB-UniRule"/>
</dbReference>
<keyword evidence="13" id="KW-0511">Multifunctional enzyme</keyword>
<evidence type="ECO:0000256" key="2">
    <source>
        <dbReference type="ARBA" id="ARBA00000909"/>
    </source>
</evidence>
<dbReference type="PANTHER" id="PTHR12592:SF0">
    <property type="entry name" value="ATP-DEPENDENT (S)-NAD(P)H-HYDRATE DEHYDRATASE"/>
    <property type="match status" value="1"/>
</dbReference>
<dbReference type="PIRSF" id="PIRSF017184">
    <property type="entry name" value="Nnr"/>
    <property type="match status" value="1"/>
</dbReference>
<dbReference type="SUPFAM" id="SSF53613">
    <property type="entry name" value="Ribokinase-like"/>
    <property type="match status" value="1"/>
</dbReference>
<evidence type="ECO:0000256" key="7">
    <source>
        <dbReference type="ARBA" id="ARBA00022840"/>
    </source>
</evidence>
<feature type="binding site" evidence="17">
    <location>
        <begin position="404"/>
        <end position="408"/>
    </location>
    <ligand>
        <name>AMP</name>
        <dbReference type="ChEBI" id="CHEBI:456215"/>
    </ligand>
</feature>
<dbReference type="Pfam" id="PF01256">
    <property type="entry name" value="Carb_kinase"/>
    <property type="match status" value="1"/>
</dbReference>
<dbReference type="PROSITE" id="PS01050">
    <property type="entry name" value="YJEF_C_2"/>
    <property type="match status" value="1"/>
</dbReference>
<dbReference type="HAMAP" id="MF_01965">
    <property type="entry name" value="NADHX_dehydratase"/>
    <property type="match status" value="1"/>
</dbReference>
<dbReference type="PROSITE" id="PS51383">
    <property type="entry name" value="YJEF_C_3"/>
    <property type="match status" value="1"/>
</dbReference>
<dbReference type="InterPro" id="IPR030677">
    <property type="entry name" value="Nnr"/>
</dbReference>
<feature type="binding site" evidence="18">
    <location>
        <position position="138"/>
    </location>
    <ligand>
        <name>(6S)-NADPHX</name>
        <dbReference type="ChEBI" id="CHEBI:64076"/>
    </ligand>
</feature>
<dbReference type="AlphaFoldDB" id="A0A414JBH7"/>
<evidence type="ECO:0000256" key="8">
    <source>
        <dbReference type="ARBA" id="ARBA00022857"/>
    </source>
</evidence>
<keyword evidence="5 18" id="KW-0479">Metal-binding</keyword>
<dbReference type="InterPro" id="IPR004443">
    <property type="entry name" value="YjeF_N_dom"/>
</dbReference>
<evidence type="ECO:0000259" key="20">
    <source>
        <dbReference type="PROSITE" id="PS51383"/>
    </source>
</evidence>
<evidence type="ECO:0000256" key="4">
    <source>
        <dbReference type="ARBA" id="ARBA00009524"/>
    </source>
</evidence>
<dbReference type="EC" id="5.1.99.6" evidence="19"/>
<dbReference type="HAMAP" id="MF_01966">
    <property type="entry name" value="NADHX_epimerase"/>
    <property type="match status" value="1"/>
</dbReference>
<evidence type="ECO:0000256" key="12">
    <source>
        <dbReference type="ARBA" id="ARBA00023239"/>
    </source>
</evidence>
<evidence type="ECO:0000256" key="1">
    <source>
        <dbReference type="ARBA" id="ARBA00000013"/>
    </source>
</evidence>
<evidence type="ECO:0000256" key="9">
    <source>
        <dbReference type="ARBA" id="ARBA00022958"/>
    </source>
</evidence>
<dbReference type="InterPro" id="IPR036652">
    <property type="entry name" value="YjeF_N_dom_sf"/>
</dbReference>
<dbReference type="InterPro" id="IPR017953">
    <property type="entry name" value="Carbohydrate_kinase_pred_CS"/>
</dbReference>
<comment type="catalytic activity">
    <reaction evidence="15 17 19">
        <text>(6S)-NADHX + ADP = AMP + phosphate + NADH + H(+)</text>
        <dbReference type="Rhea" id="RHEA:32223"/>
        <dbReference type="ChEBI" id="CHEBI:15378"/>
        <dbReference type="ChEBI" id="CHEBI:43474"/>
        <dbReference type="ChEBI" id="CHEBI:57945"/>
        <dbReference type="ChEBI" id="CHEBI:64074"/>
        <dbReference type="ChEBI" id="CHEBI:456215"/>
        <dbReference type="ChEBI" id="CHEBI:456216"/>
        <dbReference type="EC" id="4.2.1.136"/>
    </reaction>
</comment>
<evidence type="ECO:0000256" key="5">
    <source>
        <dbReference type="ARBA" id="ARBA00022723"/>
    </source>
</evidence>
<feature type="binding site" evidence="17">
    <location>
        <position position="313"/>
    </location>
    <ligand>
        <name>(6S)-NADPHX</name>
        <dbReference type="ChEBI" id="CHEBI:64076"/>
    </ligand>
</feature>
<comment type="function">
    <text evidence="14 19">Bifunctional enzyme that catalyzes the epimerization of the S- and R-forms of NAD(P)HX and the dehydration of the S-form of NAD(P)HX at the expense of ADP, which is converted to AMP. This allows the repair of both epimers of NAD(P)HX, a damaged form of NAD(P)H that is a result of enzymatic or heat-dependent hydration.</text>
</comment>
<dbReference type="SUPFAM" id="SSF64153">
    <property type="entry name" value="YjeF N-terminal domain-like"/>
    <property type="match status" value="1"/>
</dbReference>
<dbReference type="Proteomes" id="UP000283745">
    <property type="component" value="Unassembled WGS sequence"/>
</dbReference>
<evidence type="ECO:0000256" key="11">
    <source>
        <dbReference type="ARBA" id="ARBA00023235"/>
    </source>
</evidence>
<dbReference type="GO" id="GO:0052855">
    <property type="term" value="F:ADP-dependent NAD(P)H-hydrate dehydratase activity"/>
    <property type="evidence" value="ECO:0007669"/>
    <property type="project" value="UniProtKB-UniRule"/>
</dbReference>
<keyword evidence="12 17" id="KW-0456">Lyase</keyword>
<dbReference type="Pfam" id="PF03853">
    <property type="entry name" value="YjeF_N"/>
    <property type="match status" value="1"/>
</dbReference>
<comment type="subunit">
    <text evidence="17">Homotetramer.</text>
</comment>
<evidence type="ECO:0000256" key="18">
    <source>
        <dbReference type="HAMAP-Rule" id="MF_01966"/>
    </source>
</evidence>
<feature type="binding site" evidence="17">
    <location>
        <position position="367"/>
    </location>
    <ligand>
        <name>(6S)-NADPHX</name>
        <dbReference type="ChEBI" id="CHEBI:64076"/>
    </ligand>
</feature>
<protein>
    <recommendedName>
        <fullName evidence="19">Bifunctional NAD(P)H-hydrate repair enzyme</fullName>
    </recommendedName>
    <alternativeName>
        <fullName evidence="19">Nicotinamide nucleotide repair protein</fullName>
    </alternativeName>
    <domain>
        <recommendedName>
            <fullName evidence="19">ADP-dependent (S)-NAD(P)H-hydrate dehydratase</fullName>
            <ecNumber evidence="19">4.2.1.136</ecNumber>
        </recommendedName>
        <alternativeName>
            <fullName evidence="19">ADP-dependent NAD(P)HX dehydratase</fullName>
        </alternativeName>
    </domain>
    <domain>
        <recommendedName>
            <fullName evidence="19">NAD(P)H-hydrate epimerase</fullName>
            <ecNumber evidence="19">5.1.99.6</ecNumber>
        </recommendedName>
    </domain>
</protein>
<evidence type="ECO:0000259" key="21">
    <source>
        <dbReference type="PROSITE" id="PS51385"/>
    </source>
</evidence>
<comment type="cofactor">
    <cofactor evidence="17">
        <name>Mg(2+)</name>
        <dbReference type="ChEBI" id="CHEBI:18420"/>
    </cofactor>
</comment>
<comment type="similarity">
    <text evidence="17">Belongs to the NnrD/CARKD family.</text>
</comment>
<evidence type="ECO:0000256" key="14">
    <source>
        <dbReference type="ARBA" id="ARBA00025153"/>
    </source>
</evidence>
<feature type="binding site" evidence="18">
    <location>
        <begin position="127"/>
        <end position="133"/>
    </location>
    <ligand>
        <name>(6S)-NADPHX</name>
        <dbReference type="ChEBI" id="CHEBI:64076"/>
    </ligand>
</feature>
<comment type="cofactor">
    <cofactor evidence="18 19">
        <name>K(+)</name>
        <dbReference type="ChEBI" id="CHEBI:29103"/>
    </cofactor>
    <text evidence="18 19">Binds 1 potassium ion per subunit.</text>
</comment>
<feature type="binding site" evidence="18">
    <location>
        <position position="62"/>
    </location>
    <ligand>
        <name>K(+)</name>
        <dbReference type="ChEBI" id="CHEBI:29103"/>
    </ligand>
</feature>
<feature type="binding site" evidence="18">
    <location>
        <position position="123"/>
    </location>
    <ligand>
        <name>K(+)</name>
        <dbReference type="ChEBI" id="CHEBI:29103"/>
    </ligand>
</feature>
<dbReference type="InterPro" id="IPR000631">
    <property type="entry name" value="CARKD"/>
</dbReference>
<keyword evidence="6 17" id="KW-0547">Nucleotide-binding</keyword>
<keyword evidence="10 17" id="KW-0520">NAD</keyword>
<feature type="binding site" evidence="18">
    <location>
        <position position="156"/>
    </location>
    <ligand>
        <name>(6S)-NADPHX</name>
        <dbReference type="ChEBI" id="CHEBI:64076"/>
    </ligand>
</feature>
<comment type="catalytic activity">
    <reaction evidence="1 18 19">
        <text>(6R)-NADHX = (6S)-NADHX</text>
        <dbReference type="Rhea" id="RHEA:32215"/>
        <dbReference type="ChEBI" id="CHEBI:64074"/>
        <dbReference type="ChEBI" id="CHEBI:64075"/>
        <dbReference type="EC" id="5.1.99.6"/>
    </reaction>
</comment>
<keyword evidence="7 17" id="KW-0067">ATP-binding</keyword>
<feature type="binding site" evidence="17">
    <location>
        <position position="434"/>
    </location>
    <ligand>
        <name>(6S)-NADPHX</name>
        <dbReference type="ChEBI" id="CHEBI:64076"/>
    </ligand>
</feature>
<name>A0A414JBH7_9FIRM</name>
<evidence type="ECO:0000256" key="13">
    <source>
        <dbReference type="ARBA" id="ARBA00023268"/>
    </source>
</evidence>
<dbReference type="GO" id="GO:0110051">
    <property type="term" value="P:metabolite repair"/>
    <property type="evidence" value="ECO:0007669"/>
    <property type="project" value="TreeGrafter"/>
</dbReference>
<keyword evidence="9 18" id="KW-0630">Potassium</keyword>
<proteinExistence type="inferred from homology"/>
<feature type="domain" description="YjeF N-terminal" evidence="21">
    <location>
        <begin position="10"/>
        <end position="213"/>
    </location>
</feature>
<reference evidence="22 23" key="1">
    <citation type="submission" date="2018-08" db="EMBL/GenBank/DDBJ databases">
        <title>A genome reference for cultivated species of the human gut microbiota.</title>
        <authorList>
            <person name="Zou Y."/>
            <person name="Xue W."/>
            <person name="Luo G."/>
        </authorList>
    </citation>
    <scope>NUCLEOTIDE SEQUENCE [LARGE SCALE GENOMIC DNA]</scope>
    <source>
        <strain evidence="22 23">AM28-23</strain>
    </source>
</reference>
<dbReference type="GO" id="GO:0005524">
    <property type="term" value="F:ATP binding"/>
    <property type="evidence" value="ECO:0007669"/>
    <property type="project" value="UniProtKB-UniRule"/>
</dbReference>
<gene>
    <name evidence="17" type="primary">nnrD</name>
    <name evidence="18" type="synonym">nnrE</name>
    <name evidence="22" type="ORF">DW740_01075</name>
</gene>
<dbReference type="RefSeq" id="WP_118049917.1">
    <property type="nucleotide sequence ID" value="NZ_CABJFK010000001.1"/>
</dbReference>
<evidence type="ECO:0000313" key="22">
    <source>
        <dbReference type="EMBL" id="RHE41927.1"/>
    </source>
</evidence>
<dbReference type="PROSITE" id="PS51385">
    <property type="entry name" value="YJEF_N"/>
    <property type="match status" value="1"/>
</dbReference>
<comment type="caution">
    <text evidence="22">The sequence shown here is derived from an EMBL/GenBank/DDBJ whole genome shotgun (WGS) entry which is preliminary data.</text>
</comment>
<evidence type="ECO:0000256" key="19">
    <source>
        <dbReference type="PIRNR" id="PIRNR017184"/>
    </source>
</evidence>
<keyword evidence="8 17" id="KW-0521">NADP</keyword>
<dbReference type="NCBIfam" id="TIGR00197">
    <property type="entry name" value="yjeF_nterm"/>
    <property type="match status" value="1"/>
</dbReference>
<evidence type="ECO:0000313" key="23">
    <source>
        <dbReference type="Proteomes" id="UP000283745"/>
    </source>
</evidence>
<comment type="catalytic activity">
    <reaction evidence="16 17 19">
        <text>(6S)-NADPHX + ADP = AMP + phosphate + NADPH + H(+)</text>
        <dbReference type="Rhea" id="RHEA:32235"/>
        <dbReference type="ChEBI" id="CHEBI:15378"/>
        <dbReference type="ChEBI" id="CHEBI:43474"/>
        <dbReference type="ChEBI" id="CHEBI:57783"/>
        <dbReference type="ChEBI" id="CHEBI:64076"/>
        <dbReference type="ChEBI" id="CHEBI:456215"/>
        <dbReference type="ChEBI" id="CHEBI:456216"/>
        <dbReference type="EC" id="4.2.1.136"/>
    </reaction>
</comment>
<evidence type="ECO:0000256" key="10">
    <source>
        <dbReference type="ARBA" id="ARBA00023027"/>
    </source>
</evidence>
<dbReference type="GO" id="GO:0046872">
    <property type="term" value="F:metal ion binding"/>
    <property type="evidence" value="ECO:0007669"/>
    <property type="project" value="UniProtKB-UniRule"/>
</dbReference>
<dbReference type="GO" id="GO:0046496">
    <property type="term" value="P:nicotinamide nucleotide metabolic process"/>
    <property type="evidence" value="ECO:0007669"/>
    <property type="project" value="UniProtKB-UniRule"/>
</dbReference>
<feature type="binding site" evidence="17">
    <location>
        <position position="433"/>
    </location>
    <ligand>
        <name>AMP</name>
        <dbReference type="ChEBI" id="CHEBI:456215"/>
    </ligand>
</feature>
<evidence type="ECO:0000256" key="3">
    <source>
        <dbReference type="ARBA" id="ARBA00006001"/>
    </source>
</evidence>
<sequence>MKQVVTCQEMKFCDSYTIERMGVPSCVLMERAALKVVEELEKRFAGEYKKQKILCVCGSGNNGGDGVAIARILHQHGCQSTIYLAGNPDHRTEEMQRQCQIAANYQVPVVNNLHSEEYTTIVDAIFGVGLTREIKGEYRDLIAELNEMSGWKVAVDLPSGVDGDTGAELGIAFHADLTVTFAFRKAGLCLYPGRKLAGQVIVADVGIYREDGAEPKLFSMEKSDLRELPEKEADGNKGTFGKILAVAGSSGMCGAAFLSASGAFATGVGMVKIVTPEENRIPLQTMLPEAMISCTDDLEKDFDWCDVLVIGPGIGMTVKAADKVQFFLKKAKQEKKPVVLDADGLNLLAENPKWKNYLDSHVILTPHMGEMSRLTGKSIRELKSDRAGAARALAAETGAVCVLKDACTVTAAPDGRAWISLSGNAGMATAGSGDVLSGVLAGMQAMYPETPVEEKDTGFYAALGVLLHGAGGDQAAMKKGMAGMKAGDIACGVAEILKEQQNF</sequence>
<dbReference type="EMBL" id="QSKF01000001">
    <property type="protein sequence ID" value="RHE41927.1"/>
    <property type="molecule type" value="Genomic_DNA"/>
</dbReference>
<keyword evidence="11 18" id="KW-0413">Isomerase</keyword>
<dbReference type="PANTHER" id="PTHR12592">
    <property type="entry name" value="ATP-DEPENDENT (S)-NAD(P)H-HYDRATE DEHYDRATASE FAMILY MEMBER"/>
    <property type="match status" value="1"/>
</dbReference>
<organism evidence="22 23">
    <name type="scientific">Blautia obeum</name>
    <dbReference type="NCBI Taxonomy" id="40520"/>
    <lineage>
        <taxon>Bacteria</taxon>
        <taxon>Bacillati</taxon>
        <taxon>Bacillota</taxon>
        <taxon>Clostridia</taxon>
        <taxon>Lachnospirales</taxon>
        <taxon>Lachnospiraceae</taxon>
        <taxon>Blautia</taxon>
    </lineage>
</organism>
<dbReference type="CDD" id="cd01171">
    <property type="entry name" value="YXKO-related"/>
    <property type="match status" value="1"/>
</dbReference>
<comment type="similarity">
    <text evidence="3 19">In the N-terminal section; belongs to the NnrE/AIBP family.</text>
</comment>
<dbReference type="Gene3D" id="3.40.50.10260">
    <property type="entry name" value="YjeF N-terminal domain"/>
    <property type="match status" value="1"/>
</dbReference>
<feature type="binding site" evidence="18">
    <location>
        <begin position="61"/>
        <end position="65"/>
    </location>
    <ligand>
        <name>(6S)-NADPHX</name>
        <dbReference type="ChEBI" id="CHEBI:64076"/>
    </ligand>
</feature>
<dbReference type="EC" id="4.2.1.136" evidence="19"/>
<feature type="binding site" evidence="17">
    <location>
        <position position="255"/>
    </location>
    <ligand>
        <name>(6S)-NADPHX</name>
        <dbReference type="ChEBI" id="CHEBI:64076"/>
    </ligand>
</feature>
<comment type="similarity">
    <text evidence="4 19">In the C-terminal section; belongs to the NnrD/CARKD family.</text>
</comment>